<evidence type="ECO:0000259" key="2">
    <source>
        <dbReference type="PROSITE" id="PS50076"/>
    </source>
</evidence>
<gene>
    <name evidence="4" type="ORF">T265_03699</name>
</gene>
<dbReference type="RefSeq" id="XP_009166505.1">
    <property type="nucleotide sequence ID" value="XM_009168241.1"/>
</dbReference>
<protein>
    <recommendedName>
        <fullName evidence="6">DnaJ homolog subfamily C member 16</fullName>
    </recommendedName>
</protein>
<dbReference type="Pfam" id="PF00085">
    <property type="entry name" value="Thioredoxin"/>
    <property type="match status" value="1"/>
</dbReference>
<dbReference type="PROSITE" id="PS50878">
    <property type="entry name" value="RT_POL"/>
    <property type="match status" value="1"/>
</dbReference>
<dbReference type="InterPro" id="IPR013766">
    <property type="entry name" value="Thioredoxin_domain"/>
</dbReference>
<feature type="compositionally biased region" description="Low complexity" evidence="1">
    <location>
        <begin position="1091"/>
        <end position="1107"/>
    </location>
</feature>
<feature type="compositionally biased region" description="Polar residues" evidence="1">
    <location>
        <begin position="939"/>
        <end position="953"/>
    </location>
</feature>
<feature type="compositionally biased region" description="Basic and acidic residues" evidence="1">
    <location>
        <begin position="916"/>
        <end position="938"/>
    </location>
</feature>
<dbReference type="Gene3D" id="3.40.30.10">
    <property type="entry name" value="Glutaredoxin"/>
    <property type="match status" value="1"/>
</dbReference>
<dbReference type="EMBL" id="KL596672">
    <property type="protein sequence ID" value="KER29792.1"/>
    <property type="molecule type" value="Genomic_DNA"/>
</dbReference>
<dbReference type="PANTHER" id="PTHR44303:SF2">
    <property type="entry name" value="DNAJ HOMOLOG SUBFAMILY C MEMBER 16"/>
    <property type="match status" value="1"/>
</dbReference>
<dbReference type="Gene3D" id="1.10.287.110">
    <property type="entry name" value="DnaJ domain"/>
    <property type="match status" value="1"/>
</dbReference>
<evidence type="ECO:0000313" key="4">
    <source>
        <dbReference type="EMBL" id="KER29792.1"/>
    </source>
</evidence>
<feature type="region of interest" description="Disordered" evidence="1">
    <location>
        <begin position="1089"/>
        <end position="1114"/>
    </location>
</feature>
<sequence>MLVFMDSLTQAKDEGLMSDAIFFDFSKAFDKVPHVPLLHKLESHGIQGKIRWIKVFLSGRSFRVRIGSTYSSPAPVSIGVRQGSVLGPLLFLIYVNDLPDVVASPCLLFADDLKSWSSNASAPQMDVDAAKQWSLDWHLPLNDEKPLLEYANKVVYSGRTKDVTLIERVQRAATRIVAGLKSVDYETRLATLDLFPLEYRRLQGDLILTYALFEQSLTNRFFTVDPANTRRGHMLTNRLSVIAYIALHFLCLQPPVNGDHYSTLGLPRSASQADIKNAYRRLAQKYHPDKNSDADAAQKFMEVNEAYGVLSKPERRAEYDAFGTVHEESGGHSHGFHPRFHSQFMHAPFEEIFEFFPGFSKQPAFSSNVMDIDFRSYRLTHLPRTRSVPLLILGYSDFCIPCQRLRPLWSQLADELTPLGAAVAAVNLERDGALRDELRVLHVPSITIVVDGQINYYSQSGFAHGQIIDTLRQILLRSNPSRSKAIPSFMSTTLDTPLIYHIQTNSTFFEDFHPGWRRDSRPRMVLFKPLAVPSLRYLLAAFRAADHVAAGFVNTESSQAREFVRHFDVPVNEESLLIFHEDPDVPVYRASDARLSPTDLDEPIMAYSQMTVPRIFSTARLLDLCPTDGAEPRSQFASASELRTGKLKANGGHRTHRHFCLVLLLHSKLANLEAKPVGHADHWLSALRSLEPFVREQIQRIRSPHHVLQVKLVHVYMDRQATWLRRLSYSANGFPVDLTSPGLKLYIPPCSFTHHYPDNIGRLVLLWRISPTHTAVSMLPVNSEAHPSNLLPLSANPIPVDWSPAVAASRIRTALLLDLVALLNPVVEKRTADFLRNPIPQNWHLTSDYVIEEHVVDELAAPLWLRLRRRLWQWSGDAAAWFLDQPLSFVFSTTAIILGLLLFSLTRLVMQATEAERPIRRPKVSKPDEEPRPSEQPRTHSATAPPNGVSSSSFRKITPAPVVALNPLTYDSLVLDAVSGHQLLVICLRGDGGAQDRRLCANFASKTAHVISPRVRCAQLSLERYAGWYANLLRVARSGMAVRVSRDSDSPSVADPGTVFINPANCVGTVLALNGARRYFSIYHPLMPGAESSSTVSDSESSVYSDTEANIGSVTDRPQRRLPTVRKRRIFGHIFGMESDEDEDERQLQSSSRSRPPPPVLLESELLDGLPNWLDRLFEGSLPRYQLIEWPSTLRGNELDESD</sequence>
<evidence type="ECO:0000313" key="5">
    <source>
        <dbReference type="Proteomes" id="UP000054324"/>
    </source>
</evidence>
<dbReference type="InterPro" id="IPR000477">
    <property type="entry name" value="RT_dom"/>
</dbReference>
<dbReference type="InterPro" id="IPR052448">
    <property type="entry name" value="DnaJ_C16_autophagy_reg"/>
</dbReference>
<dbReference type="Pfam" id="PF00226">
    <property type="entry name" value="DnaJ"/>
    <property type="match status" value="1"/>
</dbReference>
<dbReference type="PRINTS" id="PR00625">
    <property type="entry name" value="JDOMAIN"/>
</dbReference>
<dbReference type="SMART" id="SM00271">
    <property type="entry name" value="DnaJ"/>
    <property type="match status" value="1"/>
</dbReference>
<dbReference type="OrthoDB" id="10065037at2759"/>
<feature type="domain" description="J" evidence="2">
    <location>
        <begin position="259"/>
        <end position="323"/>
    </location>
</feature>
<dbReference type="CDD" id="cd06257">
    <property type="entry name" value="DnaJ"/>
    <property type="match status" value="1"/>
</dbReference>
<evidence type="ECO:0008006" key="6">
    <source>
        <dbReference type="Google" id="ProtNLM"/>
    </source>
</evidence>
<dbReference type="AlphaFoldDB" id="A0A074ZVB0"/>
<feature type="region of interest" description="Disordered" evidence="1">
    <location>
        <begin position="916"/>
        <end position="953"/>
    </location>
</feature>
<dbReference type="SUPFAM" id="SSF52833">
    <property type="entry name" value="Thioredoxin-like"/>
    <property type="match status" value="1"/>
</dbReference>
<dbReference type="STRING" id="6198.A0A074ZVB0"/>
<dbReference type="InterPro" id="IPR001623">
    <property type="entry name" value="DnaJ_domain"/>
</dbReference>
<dbReference type="InterPro" id="IPR036869">
    <property type="entry name" value="J_dom_sf"/>
</dbReference>
<feature type="region of interest" description="Disordered" evidence="1">
    <location>
        <begin position="1136"/>
        <end position="1162"/>
    </location>
</feature>
<dbReference type="Pfam" id="PF00078">
    <property type="entry name" value="RVT_1"/>
    <property type="match status" value="1"/>
</dbReference>
<dbReference type="KEGG" id="ovi:T265_03699"/>
<evidence type="ECO:0000259" key="3">
    <source>
        <dbReference type="PROSITE" id="PS50878"/>
    </source>
</evidence>
<organism evidence="4 5">
    <name type="scientific">Opisthorchis viverrini</name>
    <name type="common">Southeast Asian liver fluke</name>
    <dbReference type="NCBI Taxonomy" id="6198"/>
    <lineage>
        <taxon>Eukaryota</taxon>
        <taxon>Metazoa</taxon>
        <taxon>Spiralia</taxon>
        <taxon>Lophotrochozoa</taxon>
        <taxon>Platyhelminthes</taxon>
        <taxon>Trematoda</taxon>
        <taxon>Digenea</taxon>
        <taxon>Opisthorchiida</taxon>
        <taxon>Opisthorchiata</taxon>
        <taxon>Opisthorchiidae</taxon>
        <taxon>Opisthorchis</taxon>
    </lineage>
</organism>
<dbReference type="GeneID" id="20317886"/>
<dbReference type="PANTHER" id="PTHR44303">
    <property type="entry name" value="DNAJ HOMOLOG SUBFAMILY C MEMBER 16"/>
    <property type="match status" value="1"/>
</dbReference>
<reference evidence="4 5" key="1">
    <citation type="submission" date="2013-11" db="EMBL/GenBank/DDBJ databases">
        <title>Opisthorchis viverrini - life in the bile duct.</title>
        <authorList>
            <person name="Young N.D."/>
            <person name="Nagarajan N."/>
            <person name="Lin S.J."/>
            <person name="Korhonen P.K."/>
            <person name="Jex A.R."/>
            <person name="Hall R.S."/>
            <person name="Safavi-Hemami H."/>
            <person name="Kaewkong W."/>
            <person name="Bertrand D."/>
            <person name="Gao S."/>
            <person name="Seet Q."/>
            <person name="Wongkham S."/>
            <person name="Teh B.T."/>
            <person name="Wongkham C."/>
            <person name="Intapan P.M."/>
            <person name="Maleewong W."/>
            <person name="Yang X."/>
            <person name="Hu M."/>
            <person name="Wang Z."/>
            <person name="Hofmann A."/>
            <person name="Sternberg P.W."/>
            <person name="Tan P."/>
            <person name="Wang J."/>
            <person name="Gasser R.B."/>
        </authorList>
    </citation>
    <scope>NUCLEOTIDE SEQUENCE [LARGE SCALE GENOMIC DNA]</scope>
</reference>
<dbReference type="PROSITE" id="PS50076">
    <property type="entry name" value="DNAJ_2"/>
    <property type="match status" value="1"/>
</dbReference>
<dbReference type="Proteomes" id="UP000054324">
    <property type="component" value="Unassembled WGS sequence"/>
</dbReference>
<name>A0A074ZVB0_OPIVI</name>
<evidence type="ECO:0000256" key="1">
    <source>
        <dbReference type="SAM" id="MobiDB-lite"/>
    </source>
</evidence>
<proteinExistence type="predicted"/>
<dbReference type="InterPro" id="IPR036249">
    <property type="entry name" value="Thioredoxin-like_sf"/>
</dbReference>
<accession>A0A074ZVB0</accession>
<feature type="domain" description="Reverse transcriptase" evidence="3">
    <location>
        <begin position="1"/>
        <end position="161"/>
    </location>
</feature>
<dbReference type="SUPFAM" id="SSF46565">
    <property type="entry name" value="Chaperone J-domain"/>
    <property type="match status" value="1"/>
</dbReference>
<dbReference type="CTD" id="20317886"/>
<keyword evidence="5" id="KW-1185">Reference proteome</keyword>